<organism evidence="1 3">
    <name type="scientific">Brevundimonas diminuta</name>
    <name type="common">Pseudomonas diminuta</name>
    <dbReference type="NCBI Taxonomy" id="293"/>
    <lineage>
        <taxon>Bacteria</taxon>
        <taxon>Pseudomonadati</taxon>
        <taxon>Pseudomonadota</taxon>
        <taxon>Alphaproteobacteria</taxon>
        <taxon>Caulobacterales</taxon>
        <taxon>Caulobacteraceae</taxon>
        <taxon>Brevundimonas</taxon>
    </lineage>
</organism>
<reference evidence="2 4" key="2">
    <citation type="submission" date="2020-12" db="EMBL/GenBank/DDBJ databases">
        <title>FDA dAtabase for Regulatory Grade micrObial Sequences (FDA-ARGOS): Supporting development and validation of Infectious Disease Dx tests.</title>
        <authorList>
            <person name="Kerrigan L."/>
            <person name="Long C."/>
            <person name="Tallon L."/>
            <person name="Sadzewicz L."/>
            <person name="Zhao X."/>
            <person name="Boylan J."/>
            <person name="Ott S."/>
            <person name="Bowen H."/>
            <person name="Vavikolanu K."/>
            <person name="Mehta A."/>
            <person name="Aluvathingal J."/>
            <person name="Nadendla S."/>
            <person name="Yan Y."/>
            <person name="Sichtig H."/>
        </authorList>
    </citation>
    <scope>NUCLEOTIDE SEQUENCE [LARGE SCALE GENOMIC DNA]</scope>
    <source>
        <strain evidence="2 4">FDAARGOS_1026</strain>
    </source>
</reference>
<dbReference type="KEGG" id="bdm:EQG53_09745"/>
<reference evidence="1 3" key="1">
    <citation type="submission" date="2019-01" db="EMBL/GenBank/DDBJ databases">
        <title>Brevundimonas diminuta Genome sequencing and assembly.</title>
        <authorList>
            <person name="Chen H."/>
        </authorList>
    </citation>
    <scope>NUCLEOTIDE SEQUENCE [LARGE SCALE GENOMIC DNA]</scope>
    <source>
        <strain evidence="1">ATCC</strain>
        <strain evidence="3">ATCC(B) 19146</strain>
    </source>
</reference>
<dbReference type="Proteomes" id="UP000596117">
    <property type="component" value="Chromosome"/>
</dbReference>
<gene>
    <name evidence="1" type="ORF">EQG53_09745</name>
    <name evidence="2" type="ORF">I6H83_12685</name>
</gene>
<evidence type="ECO:0000313" key="3">
    <source>
        <dbReference type="Proteomes" id="UP000287388"/>
    </source>
</evidence>
<dbReference type="EMBL" id="CP066026">
    <property type="protein sequence ID" value="QQB88001.1"/>
    <property type="molecule type" value="Genomic_DNA"/>
</dbReference>
<dbReference type="RefSeq" id="WP_128719845.1">
    <property type="nucleotide sequence ID" value="NZ_BJNC01000005.1"/>
</dbReference>
<dbReference type="Proteomes" id="UP000287388">
    <property type="component" value="Chromosome"/>
</dbReference>
<dbReference type="EMBL" id="CP035093">
    <property type="protein sequence ID" value="QAT14618.1"/>
    <property type="molecule type" value="Genomic_DNA"/>
</dbReference>
<accession>A0A410NXL4</accession>
<dbReference type="AlphaFoldDB" id="A0A410NXL4"/>
<protein>
    <submittedName>
        <fullName evidence="1">Uncharacterized protein</fullName>
    </submittedName>
</protein>
<evidence type="ECO:0000313" key="2">
    <source>
        <dbReference type="EMBL" id="QQB88001.1"/>
    </source>
</evidence>
<proteinExistence type="predicted"/>
<name>A0A410NXL4_BREDI</name>
<evidence type="ECO:0000313" key="1">
    <source>
        <dbReference type="EMBL" id="QAT14618.1"/>
    </source>
</evidence>
<sequence>MAFLAVNNENQYQYKMSRLDRMSVVRLDARGGGSGGSVGALFPEEPQQVLRLTAAGLRSGWRQMRA</sequence>
<evidence type="ECO:0000313" key="4">
    <source>
        <dbReference type="Proteomes" id="UP000596117"/>
    </source>
</evidence>
<keyword evidence="4" id="KW-1185">Reference proteome</keyword>